<dbReference type="AlphaFoldDB" id="A0A0C9YMJ4"/>
<keyword evidence="2" id="KW-1133">Transmembrane helix</keyword>
<keyword evidence="2" id="KW-0812">Transmembrane</keyword>
<dbReference type="HOGENOM" id="CLU_037457_2_0_1"/>
<evidence type="ECO:0000313" key="3">
    <source>
        <dbReference type="EMBL" id="KIK26230.1"/>
    </source>
</evidence>
<dbReference type="OrthoDB" id="3254104at2759"/>
<evidence type="ECO:0000256" key="1">
    <source>
        <dbReference type="SAM" id="MobiDB-lite"/>
    </source>
</evidence>
<feature type="transmembrane region" description="Helical" evidence="2">
    <location>
        <begin position="225"/>
        <end position="247"/>
    </location>
</feature>
<feature type="transmembrane region" description="Helical" evidence="2">
    <location>
        <begin position="200"/>
        <end position="219"/>
    </location>
</feature>
<evidence type="ECO:0000256" key="2">
    <source>
        <dbReference type="SAM" id="Phobius"/>
    </source>
</evidence>
<feature type="transmembrane region" description="Helical" evidence="2">
    <location>
        <begin position="129"/>
        <end position="153"/>
    </location>
</feature>
<reference evidence="3 4" key="1">
    <citation type="submission" date="2014-04" db="EMBL/GenBank/DDBJ databases">
        <authorList>
            <consortium name="DOE Joint Genome Institute"/>
            <person name="Kuo A."/>
            <person name="Kohler A."/>
            <person name="Costa M.D."/>
            <person name="Nagy L.G."/>
            <person name="Floudas D."/>
            <person name="Copeland A."/>
            <person name="Barry K.W."/>
            <person name="Cichocki N."/>
            <person name="Veneault-Fourrey C."/>
            <person name="LaButti K."/>
            <person name="Lindquist E.A."/>
            <person name="Lipzen A."/>
            <person name="Lundell T."/>
            <person name="Morin E."/>
            <person name="Murat C."/>
            <person name="Sun H."/>
            <person name="Tunlid A."/>
            <person name="Henrissat B."/>
            <person name="Grigoriev I.V."/>
            <person name="Hibbett D.S."/>
            <person name="Martin F."/>
            <person name="Nordberg H.P."/>
            <person name="Cantor M.N."/>
            <person name="Hua S.X."/>
        </authorList>
    </citation>
    <scope>NUCLEOTIDE SEQUENCE [LARGE SCALE GENOMIC DNA]</scope>
    <source>
        <strain evidence="3 4">441</strain>
    </source>
</reference>
<sequence length="270" mass="29563">MHDATAHLDAPSPTHTSAPAGESRYHEETSALSPTGQSGVGTGADGDHEILSRTHTVSSPHSESHQRKATEASPAADKPHEAHRHNPDPTRISTTHPMPGLHSGAHEYAQTRYVEMLLDLDDVPTKDKVLAGFFTWILLAGFILFPGTFATWADKPPNTTEHEVAAIINNVPLLVIAWVCTGVGAVGMVLLWWQRRKNYIWIVNKIFVIDGTLGALVSTTALSTIITTGAILVICALLVVIYQFVLIRRLRKEHDRIEQERQAGKGKKEV</sequence>
<keyword evidence="4" id="KW-1185">Reference proteome</keyword>
<name>A0A0C9YMJ4_9AGAM</name>
<keyword evidence="2" id="KW-0472">Membrane</keyword>
<organism evidence="3 4">
    <name type="scientific">Pisolithus microcarpus 441</name>
    <dbReference type="NCBI Taxonomy" id="765257"/>
    <lineage>
        <taxon>Eukaryota</taxon>
        <taxon>Fungi</taxon>
        <taxon>Dikarya</taxon>
        <taxon>Basidiomycota</taxon>
        <taxon>Agaricomycotina</taxon>
        <taxon>Agaricomycetes</taxon>
        <taxon>Agaricomycetidae</taxon>
        <taxon>Boletales</taxon>
        <taxon>Sclerodermatineae</taxon>
        <taxon>Pisolithaceae</taxon>
        <taxon>Pisolithus</taxon>
    </lineage>
</organism>
<feature type="compositionally biased region" description="Basic and acidic residues" evidence="1">
    <location>
        <begin position="77"/>
        <end position="88"/>
    </location>
</feature>
<accession>A0A0C9YMJ4</accession>
<proteinExistence type="predicted"/>
<reference evidence="4" key="2">
    <citation type="submission" date="2015-01" db="EMBL/GenBank/DDBJ databases">
        <title>Evolutionary Origins and Diversification of the Mycorrhizal Mutualists.</title>
        <authorList>
            <consortium name="DOE Joint Genome Institute"/>
            <consortium name="Mycorrhizal Genomics Consortium"/>
            <person name="Kohler A."/>
            <person name="Kuo A."/>
            <person name="Nagy L.G."/>
            <person name="Floudas D."/>
            <person name="Copeland A."/>
            <person name="Barry K.W."/>
            <person name="Cichocki N."/>
            <person name="Veneault-Fourrey C."/>
            <person name="LaButti K."/>
            <person name="Lindquist E.A."/>
            <person name="Lipzen A."/>
            <person name="Lundell T."/>
            <person name="Morin E."/>
            <person name="Murat C."/>
            <person name="Riley R."/>
            <person name="Ohm R."/>
            <person name="Sun H."/>
            <person name="Tunlid A."/>
            <person name="Henrissat B."/>
            <person name="Grigoriev I.V."/>
            <person name="Hibbett D.S."/>
            <person name="Martin F."/>
        </authorList>
    </citation>
    <scope>NUCLEOTIDE SEQUENCE [LARGE SCALE GENOMIC DNA]</scope>
    <source>
        <strain evidence="4">441</strain>
    </source>
</reference>
<protein>
    <submittedName>
        <fullName evidence="3">Uncharacterized protein</fullName>
    </submittedName>
</protein>
<evidence type="ECO:0000313" key="4">
    <source>
        <dbReference type="Proteomes" id="UP000054018"/>
    </source>
</evidence>
<dbReference type="STRING" id="765257.A0A0C9YMJ4"/>
<feature type="region of interest" description="Disordered" evidence="1">
    <location>
        <begin position="1"/>
        <end position="103"/>
    </location>
</feature>
<dbReference type="EMBL" id="KN833703">
    <property type="protein sequence ID" value="KIK26230.1"/>
    <property type="molecule type" value="Genomic_DNA"/>
</dbReference>
<dbReference type="Proteomes" id="UP000054018">
    <property type="component" value="Unassembled WGS sequence"/>
</dbReference>
<feature type="transmembrane region" description="Helical" evidence="2">
    <location>
        <begin position="173"/>
        <end position="193"/>
    </location>
</feature>
<gene>
    <name evidence="3" type="ORF">PISMIDRAFT_22602</name>
</gene>